<dbReference type="EMBL" id="CM008046">
    <property type="protein sequence ID" value="PAN06824.2"/>
    <property type="molecule type" value="Genomic_DNA"/>
</dbReference>
<organism evidence="2">
    <name type="scientific">Panicum hallii</name>
    <dbReference type="NCBI Taxonomy" id="206008"/>
    <lineage>
        <taxon>Eukaryota</taxon>
        <taxon>Viridiplantae</taxon>
        <taxon>Streptophyta</taxon>
        <taxon>Embryophyta</taxon>
        <taxon>Tracheophyta</taxon>
        <taxon>Spermatophyta</taxon>
        <taxon>Magnoliopsida</taxon>
        <taxon>Liliopsida</taxon>
        <taxon>Poales</taxon>
        <taxon>Poaceae</taxon>
        <taxon>PACMAD clade</taxon>
        <taxon>Panicoideae</taxon>
        <taxon>Panicodae</taxon>
        <taxon>Paniceae</taxon>
        <taxon>Panicinae</taxon>
        <taxon>Panicum</taxon>
        <taxon>Panicum sect. Panicum</taxon>
    </lineage>
</organism>
<dbReference type="Gramene" id="PAN06824">
    <property type="protein sequence ID" value="PAN06824"/>
    <property type="gene ID" value="PAHAL_1G290100"/>
</dbReference>
<protein>
    <submittedName>
        <fullName evidence="2">Uncharacterized protein</fullName>
    </submittedName>
</protein>
<name>A0A2S3GR22_9POAL</name>
<proteinExistence type="predicted"/>
<reference evidence="2" key="1">
    <citation type="submission" date="2018-04" db="EMBL/GenBank/DDBJ databases">
        <title>WGS assembly of Panicum hallii.</title>
        <authorList>
            <person name="Lovell J."/>
            <person name="Jenkins J."/>
            <person name="Lowry D."/>
            <person name="Mamidi S."/>
            <person name="Sreedasyam A."/>
            <person name="Weng X."/>
            <person name="Barry K."/>
            <person name="Bonette J."/>
            <person name="Campitelli B."/>
            <person name="Daum C."/>
            <person name="Gordon S."/>
            <person name="Gould B."/>
            <person name="Lipzen A."/>
            <person name="Macqueen A."/>
            <person name="Palacio-Mejia J."/>
            <person name="Plott C."/>
            <person name="Shakirov E."/>
            <person name="Shu S."/>
            <person name="Yoshinaga Y."/>
            <person name="Zane M."/>
            <person name="Rokhsar D."/>
            <person name="Grimwood J."/>
            <person name="Schmutz J."/>
            <person name="Juenger T."/>
        </authorList>
    </citation>
    <scope>NUCLEOTIDE SEQUENCE [LARGE SCALE GENOMIC DNA]</scope>
    <source>
        <strain evidence="2">FIL2</strain>
    </source>
</reference>
<sequence length="165" mass="17818">MRLHVFRPLIEEIGCSSVFAKPPHLQPHSAPPRDGVRPRRVATKIGSPALLLRHRPRRPHPHLRACRRSVADAVAAGAHALFSEVRPGARAPSLVAGELPHRSESALRARSLAALFVSLRPVSGPRRPGAARRLASRRRGHPWHQGSLRPPGWQAAICGGGGTIA</sequence>
<accession>A0A2S3GR22</accession>
<evidence type="ECO:0000313" key="2">
    <source>
        <dbReference type="EMBL" id="PAN06824.2"/>
    </source>
</evidence>
<dbReference type="Proteomes" id="UP000243499">
    <property type="component" value="Chromosome 1"/>
</dbReference>
<gene>
    <name evidence="2" type="ORF">PAHAL_1G290100</name>
</gene>
<feature type="region of interest" description="Disordered" evidence="1">
    <location>
        <begin position="125"/>
        <end position="152"/>
    </location>
</feature>
<evidence type="ECO:0000256" key="1">
    <source>
        <dbReference type="SAM" id="MobiDB-lite"/>
    </source>
</evidence>
<dbReference type="AlphaFoldDB" id="A0A2S3GR22"/>